<dbReference type="AlphaFoldDB" id="A0A923NIR5"/>
<protein>
    <submittedName>
        <fullName evidence="1">Uncharacterized protein</fullName>
    </submittedName>
</protein>
<proteinExistence type="predicted"/>
<dbReference type="EMBL" id="JACSZT010000005">
    <property type="protein sequence ID" value="MBC6498542.1"/>
    <property type="molecule type" value="Genomic_DNA"/>
</dbReference>
<organism evidence="1 2">
    <name type="scientific">Weissella confusa</name>
    <name type="common">Lactobacillus confusus</name>
    <dbReference type="NCBI Taxonomy" id="1583"/>
    <lineage>
        <taxon>Bacteria</taxon>
        <taxon>Bacillati</taxon>
        <taxon>Bacillota</taxon>
        <taxon>Bacilli</taxon>
        <taxon>Lactobacillales</taxon>
        <taxon>Lactobacillaceae</taxon>
        <taxon>Weissella</taxon>
    </lineage>
</organism>
<accession>A0A923NIR5</accession>
<name>A0A923NIR5_WEICO</name>
<reference evidence="1" key="1">
    <citation type="submission" date="2020-08" db="EMBL/GenBank/DDBJ databases">
        <title>Complete genome sequence of Weissella confusa strain FS54 provides insights into metabolic potential.</title>
        <authorList>
            <person name="Fhoula I."/>
            <person name="Najjari A."/>
            <person name="Lekired A."/>
            <person name="Bessrour-Aouam N."/>
            <person name="Jaballah S."/>
            <person name="Klibi N."/>
            <person name="Ouzari H.-I."/>
        </authorList>
    </citation>
    <scope>NUCLEOTIDE SEQUENCE</scope>
    <source>
        <strain evidence="1">FS54</strain>
    </source>
</reference>
<sequence length="140" mass="16177">MFELHTVQVSYNGDELELRFKVPVDLTETASYFNDLDDGEERIASITTTSAIQLAPRTHDEQMLWLRKRINMKFDINHVVDNILTEHEDPYVGYQMSGQGTTESAEKFFNRELMTEIRPLVDELNDDLDGIRGVFLSLGY</sequence>
<gene>
    <name evidence="1" type="ORF">H7R52_07115</name>
</gene>
<comment type="caution">
    <text evidence="1">The sequence shown here is derived from an EMBL/GenBank/DDBJ whole genome shotgun (WGS) entry which is preliminary data.</text>
</comment>
<evidence type="ECO:0000313" key="1">
    <source>
        <dbReference type="EMBL" id="MBC6498542.1"/>
    </source>
</evidence>
<dbReference type="Proteomes" id="UP000650485">
    <property type="component" value="Unassembled WGS sequence"/>
</dbReference>
<evidence type="ECO:0000313" key="2">
    <source>
        <dbReference type="Proteomes" id="UP000650485"/>
    </source>
</evidence>